<protein>
    <recommendedName>
        <fullName evidence="5">PknH-like extracellular domain-containing protein</fullName>
    </recommendedName>
</protein>
<dbReference type="RefSeq" id="WP_344657147.1">
    <property type="nucleotide sequence ID" value="NZ_BAAAQM010000011.1"/>
</dbReference>
<dbReference type="EMBL" id="BAAAQM010000011">
    <property type="protein sequence ID" value="GAA1966397.1"/>
    <property type="molecule type" value="Genomic_DNA"/>
</dbReference>
<feature type="chain" id="PRO_5046810015" description="PknH-like extracellular domain-containing protein" evidence="2">
    <location>
        <begin position="23"/>
        <end position="252"/>
    </location>
</feature>
<keyword evidence="2" id="KW-0732">Signal</keyword>
<gene>
    <name evidence="3" type="ORF">GCM10009838_25180</name>
</gene>
<name>A0ABN2RBD2_9ACTN</name>
<sequence length="252" mass="25069">MRTTRPRTCAVTAAVATTGVLAVALSACGTTPHRPAAGSPGTHTAAAAPTAPTTTASPAGPSGATLRALLPTAAQLASRITVSGVYDTGTDFTAEADLPAPSLPGADCTAAPSLNADVATADFRAAYASEELDNNGESVQLIVAATNGGDAARQLNELRAFAQRCASFTAPDSTGLSVGGTVAVDSFAGIGDEAIRIRVAAAGPNADHYSQPEVVLVRVGDKLAAASDNDQAHNEGATVSIAKYLAGRLADK</sequence>
<dbReference type="Proteomes" id="UP001499854">
    <property type="component" value="Unassembled WGS sequence"/>
</dbReference>
<organism evidence="3 4">
    <name type="scientific">Catenulispora subtropica</name>
    <dbReference type="NCBI Taxonomy" id="450798"/>
    <lineage>
        <taxon>Bacteria</taxon>
        <taxon>Bacillati</taxon>
        <taxon>Actinomycetota</taxon>
        <taxon>Actinomycetes</taxon>
        <taxon>Catenulisporales</taxon>
        <taxon>Catenulisporaceae</taxon>
        <taxon>Catenulispora</taxon>
    </lineage>
</organism>
<evidence type="ECO:0000256" key="2">
    <source>
        <dbReference type="SAM" id="SignalP"/>
    </source>
</evidence>
<dbReference type="PROSITE" id="PS51257">
    <property type="entry name" value="PROKAR_LIPOPROTEIN"/>
    <property type="match status" value="1"/>
</dbReference>
<feature type="compositionally biased region" description="Low complexity" evidence="1">
    <location>
        <begin position="35"/>
        <end position="64"/>
    </location>
</feature>
<accession>A0ABN2RBD2</accession>
<feature type="signal peptide" evidence="2">
    <location>
        <begin position="1"/>
        <end position="22"/>
    </location>
</feature>
<proteinExistence type="predicted"/>
<feature type="region of interest" description="Disordered" evidence="1">
    <location>
        <begin position="33"/>
        <end position="64"/>
    </location>
</feature>
<reference evidence="3 4" key="1">
    <citation type="journal article" date="2019" name="Int. J. Syst. Evol. Microbiol.">
        <title>The Global Catalogue of Microorganisms (GCM) 10K type strain sequencing project: providing services to taxonomists for standard genome sequencing and annotation.</title>
        <authorList>
            <consortium name="The Broad Institute Genomics Platform"/>
            <consortium name="The Broad Institute Genome Sequencing Center for Infectious Disease"/>
            <person name="Wu L."/>
            <person name="Ma J."/>
        </authorList>
    </citation>
    <scope>NUCLEOTIDE SEQUENCE [LARGE SCALE GENOMIC DNA]</scope>
    <source>
        <strain evidence="3 4">JCM 16013</strain>
    </source>
</reference>
<evidence type="ECO:0000313" key="4">
    <source>
        <dbReference type="Proteomes" id="UP001499854"/>
    </source>
</evidence>
<evidence type="ECO:0000313" key="3">
    <source>
        <dbReference type="EMBL" id="GAA1966397.1"/>
    </source>
</evidence>
<keyword evidence="4" id="KW-1185">Reference proteome</keyword>
<comment type="caution">
    <text evidence="3">The sequence shown here is derived from an EMBL/GenBank/DDBJ whole genome shotgun (WGS) entry which is preliminary data.</text>
</comment>
<evidence type="ECO:0008006" key="5">
    <source>
        <dbReference type="Google" id="ProtNLM"/>
    </source>
</evidence>
<evidence type="ECO:0000256" key="1">
    <source>
        <dbReference type="SAM" id="MobiDB-lite"/>
    </source>
</evidence>